<dbReference type="OrthoDB" id="1436768at2759"/>
<feature type="region of interest" description="Disordered" evidence="1">
    <location>
        <begin position="37"/>
        <end position="89"/>
    </location>
</feature>
<protein>
    <submittedName>
        <fullName evidence="2">Uncharacterized protein</fullName>
    </submittedName>
</protein>
<dbReference type="Proteomes" id="UP000501690">
    <property type="component" value="Linkage Group LG6"/>
</dbReference>
<evidence type="ECO:0000313" key="2">
    <source>
        <dbReference type="EMBL" id="QCD97507.1"/>
    </source>
</evidence>
<name>A0A4D6M955_VIGUN</name>
<sequence>MKMRSSRILVAVLALVMVHLVVLSLYSVSHEQRFSGERSVAVSREVPSSSLTSFSTSMSKIGGSKKQKNKDVELSLRKAPSSIPNPTQN</sequence>
<feature type="compositionally biased region" description="Low complexity" evidence="1">
    <location>
        <begin position="48"/>
        <end position="59"/>
    </location>
</feature>
<dbReference type="Gramene" id="Vigun01g123600.1.v1.2">
    <property type="protein sequence ID" value="Vigun01g123600.1.v1.2.CDS.1"/>
    <property type="gene ID" value="Vigun01g123600.v1.2"/>
</dbReference>
<proteinExistence type="predicted"/>
<keyword evidence="3" id="KW-1185">Reference proteome</keyword>
<accession>A0A4D6M955</accession>
<evidence type="ECO:0000256" key="1">
    <source>
        <dbReference type="SAM" id="MobiDB-lite"/>
    </source>
</evidence>
<dbReference type="EMBL" id="CP039350">
    <property type="protein sequence ID" value="QCD97507.1"/>
    <property type="molecule type" value="Genomic_DNA"/>
</dbReference>
<reference evidence="2 3" key="1">
    <citation type="submission" date="2019-04" db="EMBL/GenBank/DDBJ databases">
        <title>An improved genome assembly and genetic linkage map for asparagus bean, Vigna unguiculata ssp. sesquipedialis.</title>
        <authorList>
            <person name="Xia Q."/>
            <person name="Zhang R."/>
            <person name="Dong Y."/>
        </authorList>
    </citation>
    <scope>NUCLEOTIDE SEQUENCE [LARGE SCALE GENOMIC DNA]</scope>
    <source>
        <tissue evidence="2">Leaf</tissue>
    </source>
</reference>
<evidence type="ECO:0000313" key="3">
    <source>
        <dbReference type="Proteomes" id="UP000501690"/>
    </source>
</evidence>
<dbReference type="AlphaFoldDB" id="A0A4D6M955"/>
<organism evidence="2 3">
    <name type="scientific">Vigna unguiculata</name>
    <name type="common">Cowpea</name>
    <dbReference type="NCBI Taxonomy" id="3917"/>
    <lineage>
        <taxon>Eukaryota</taxon>
        <taxon>Viridiplantae</taxon>
        <taxon>Streptophyta</taxon>
        <taxon>Embryophyta</taxon>
        <taxon>Tracheophyta</taxon>
        <taxon>Spermatophyta</taxon>
        <taxon>Magnoliopsida</taxon>
        <taxon>eudicotyledons</taxon>
        <taxon>Gunneridae</taxon>
        <taxon>Pentapetalae</taxon>
        <taxon>rosids</taxon>
        <taxon>fabids</taxon>
        <taxon>Fabales</taxon>
        <taxon>Fabaceae</taxon>
        <taxon>Papilionoideae</taxon>
        <taxon>50 kb inversion clade</taxon>
        <taxon>NPAAA clade</taxon>
        <taxon>indigoferoid/millettioid clade</taxon>
        <taxon>Phaseoleae</taxon>
        <taxon>Vigna</taxon>
    </lineage>
</organism>
<gene>
    <name evidence="2" type="ORF">DEO72_LG6g2217</name>
</gene>